<dbReference type="RefSeq" id="WP_121345460.1">
    <property type="nucleotide sequence ID" value="NZ_RBLG01000002.1"/>
</dbReference>
<keyword evidence="3 5" id="KW-1133">Transmembrane helix</keyword>
<dbReference type="Pfam" id="PF09685">
    <property type="entry name" value="MamF_MmsF"/>
    <property type="match status" value="1"/>
</dbReference>
<proteinExistence type="predicted"/>
<evidence type="ECO:0000256" key="4">
    <source>
        <dbReference type="ARBA" id="ARBA00023136"/>
    </source>
</evidence>
<dbReference type="InterPro" id="IPR019109">
    <property type="entry name" value="MamF_MmsF"/>
</dbReference>
<evidence type="ECO:0008006" key="8">
    <source>
        <dbReference type="Google" id="ProtNLM"/>
    </source>
</evidence>
<comment type="subcellular location">
    <subcellularLocation>
        <location evidence="1">Membrane</location>
        <topology evidence="1">Multi-pass membrane protein</topology>
    </subcellularLocation>
</comment>
<reference evidence="6 7" key="1">
    <citation type="submission" date="2018-10" db="EMBL/GenBank/DDBJ databases">
        <title>Genomic Encyclopedia of Archaeal and Bacterial Type Strains, Phase II (KMG-II): from individual species to whole genera.</title>
        <authorList>
            <person name="Goeker M."/>
        </authorList>
    </citation>
    <scope>NUCLEOTIDE SEQUENCE [LARGE SCALE GENOMIC DNA]</scope>
    <source>
        <strain evidence="6 7">DSM 19839</strain>
    </source>
</reference>
<keyword evidence="2 5" id="KW-0812">Transmembrane</keyword>
<evidence type="ECO:0000256" key="5">
    <source>
        <dbReference type="SAM" id="Phobius"/>
    </source>
</evidence>
<evidence type="ECO:0000256" key="2">
    <source>
        <dbReference type="ARBA" id="ARBA00022692"/>
    </source>
</evidence>
<dbReference type="EMBL" id="RBLG01000002">
    <property type="protein sequence ID" value="RKS53359.1"/>
    <property type="molecule type" value="Genomic_DNA"/>
</dbReference>
<keyword evidence="4 5" id="KW-0472">Membrane</keyword>
<evidence type="ECO:0000313" key="7">
    <source>
        <dbReference type="Proteomes" id="UP000276282"/>
    </source>
</evidence>
<evidence type="ECO:0000256" key="3">
    <source>
        <dbReference type="ARBA" id="ARBA00022989"/>
    </source>
</evidence>
<sequence>METTSSQPDKTVAAFVHLSTFSKYLFPFGNFIFPLILWTAKQKDPFVDHHGKQALNFQISMFLYFILLVCIGIAGVVFWGVHFNLDDPFIISENYISTGHPHNLISLFVFAAILGFLLLGLFVLDIVAVILATIKASEGQLYKYPLTINFIKPTQVGNNQSKNEQFNNNQNQTL</sequence>
<feature type="transmembrane region" description="Helical" evidence="5">
    <location>
        <begin position="24"/>
        <end position="40"/>
    </location>
</feature>
<feature type="transmembrane region" description="Helical" evidence="5">
    <location>
        <begin position="61"/>
        <end position="85"/>
    </location>
</feature>
<keyword evidence="7" id="KW-1185">Reference proteome</keyword>
<dbReference type="Proteomes" id="UP000276282">
    <property type="component" value="Unassembled WGS sequence"/>
</dbReference>
<comment type="caution">
    <text evidence="6">The sequence shown here is derived from an EMBL/GenBank/DDBJ whole genome shotgun (WGS) entry which is preliminary data.</text>
</comment>
<organism evidence="6 7">
    <name type="scientific">Gillisia mitskevichiae</name>
    <dbReference type="NCBI Taxonomy" id="270921"/>
    <lineage>
        <taxon>Bacteria</taxon>
        <taxon>Pseudomonadati</taxon>
        <taxon>Bacteroidota</taxon>
        <taxon>Flavobacteriia</taxon>
        <taxon>Flavobacteriales</taxon>
        <taxon>Flavobacteriaceae</taxon>
        <taxon>Gillisia</taxon>
    </lineage>
</organism>
<evidence type="ECO:0000256" key="1">
    <source>
        <dbReference type="ARBA" id="ARBA00004141"/>
    </source>
</evidence>
<evidence type="ECO:0000313" key="6">
    <source>
        <dbReference type="EMBL" id="RKS53359.1"/>
    </source>
</evidence>
<gene>
    <name evidence="6" type="ORF">BC962_1609</name>
</gene>
<feature type="transmembrane region" description="Helical" evidence="5">
    <location>
        <begin position="105"/>
        <end position="134"/>
    </location>
</feature>
<protein>
    <recommendedName>
        <fullName evidence="8">DUF4870 domain-containing protein</fullName>
    </recommendedName>
</protein>
<dbReference type="AlphaFoldDB" id="A0A495PX67"/>
<name>A0A495PX67_9FLAO</name>
<dbReference type="OrthoDB" id="9808930at2"/>
<accession>A0A495PX67</accession>